<keyword evidence="5" id="KW-0479">Metal-binding</keyword>
<keyword evidence="3" id="KW-0808">Transferase</keyword>
<evidence type="ECO:0000256" key="6">
    <source>
        <dbReference type="ARBA" id="ARBA00023004"/>
    </source>
</evidence>
<evidence type="ECO:0000256" key="3">
    <source>
        <dbReference type="ARBA" id="ARBA00022679"/>
    </source>
</evidence>
<dbReference type="GO" id="GO:0046872">
    <property type="term" value="F:metal ion binding"/>
    <property type="evidence" value="ECO:0007669"/>
    <property type="project" value="UniProtKB-KW"/>
</dbReference>
<dbReference type="CDD" id="cd01335">
    <property type="entry name" value="Radical_SAM"/>
    <property type="match status" value="1"/>
</dbReference>
<organism evidence="9 10">
    <name type="scientific">Candidatus Jettenia caeni</name>
    <dbReference type="NCBI Taxonomy" id="247490"/>
    <lineage>
        <taxon>Bacteria</taxon>
        <taxon>Pseudomonadati</taxon>
        <taxon>Planctomycetota</taxon>
        <taxon>Candidatus Brocadiia</taxon>
        <taxon>Candidatus Brocadiales</taxon>
        <taxon>Candidatus Brocadiaceae</taxon>
        <taxon>Candidatus Jettenia</taxon>
    </lineage>
</organism>
<dbReference type="EMBL" id="BAFH01000003">
    <property type="protein sequence ID" value="GAB62228.1"/>
    <property type="molecule type" value="Genomic_DNA"/>
</dbReference>
<dbReference type="Pfam" id="PF04055">
    <property type="entry name" value="Radical_SAM"/>
    <property type="match status" value="1"/>
</dbReference>
<dbReference type="OrthoDB" id="9801659at2"/>
<dbReference type="InterPro" id="IPR023404">
    <property type="entry name" value="rSAM_horseshoe"/>
</dbReference>
<proteinExistence type="predicted"/>
<dbReference type="GO" id="GO:0051539">
    <property type="term" value="F:4 iron, 4 sulfur cluster binding"/>
    <property type="evidence" value="ECO:0007669"/>
    <property type="project" value="UniProtKB-KW"/>
</dbReference>
<evidence type="ECO:0000256" key="2">
    <source>
        <dbReference type="ARBA" id="ARBA00022603"/>
    </source>
</evidence>
<evidence type="ECO:0000313" key="9">
    <source>
        <dbReference type="EMBL" id="GAB62228.1"/>
    </source>
</evidence>
<reference evidence="9 10" key="1">
    <citation type="journal article" date="2012" name="FEBS Lett.">
        <title>Anammox organism KSU-1 expresses a NirK-type copper-containing nitrite reductase instead of a NirS-type with cytochrome cd1.</title>
        <authorList>
            <person name="Hira D."/>
            <person name="Toh H."/>
            <person name="Migita C.T."/>
            <person name="Okubo H."/>
            <person name="Nishiyama T."/>
            <person name="Hattori M."/>
            <person name="Furukawa K."/>
            <person name="Fujii T."/>
        </authorList>
    </citation>
    <scope>NUCLEOTIDE SEQUENCE [LARGE SCALE GENOMIC DNA]</scope>
</reference>
<gene>
    <name evidence="9" type="ORF">KSU1_C0632</name>
</gene>
<dbReference type="STRING" id="247490.KSU1_C0632"/>
<dbReference type="PANTHER" id="PTHR43409:SF7">
    <property type="entry name" value="BLL1977 PROTEIN"/>
    <property type="match status" value="1"/>
</dbReference>
<sequence>MPVILLEPPRPENPSRFEDVVNAPLSACLFTGYIAAVFRKYKIETEIVNAHLYDWSIEQTIVHLLKRSFPLLCVHMVYLWEMTHDIFDMLSVIKSKNNMVHINLYGYYPTFAYKKILTDFPFIDSVTIGEPEFTSLDLARYILSQRGIPHSPSSEDISPFLKGGLKGITGLARRDKSGEIIFHPRHPMQDLDQLPYPDRQDRELYKKKNITTYIQGSRGCYGRCTFCYLNPFYGQIGQWRGRSVKNIVEEMLILHREYSIGNFYFSDANFFGPGKSGRERAITLAELILINDVNIHFGFECRVNDIEEYSLSRLVMAGLTNVFLGLESGDPESLKRLKKHTTVDENKKAIQLLRDYGIEPTFGFIMFEPHSTLESVRNNFEFLKEVEIMTSSAVTAHLLHHRQTLFEGTPDYQSMMHEISNPHTSFTRYEALYKIHDPKIEAFSEIITAVCRAVLSFIPKDFDCDGTKTSNTSAKSSSSDTANNALITLFEKTLSGFEAHTIDYYNSDKVKEVSQKLISEIEANMQSSS</sequence>
<evidence type="ECO:0000256" key="7">
    <source>
        <dbReference type="ARBA" id="ARBA00023014"/>
    </source>
</evidence>
<dbReference type="InterPro" id="IPR006638">
    <property type="entry name" value="Elp3/MiaA/NifB-like_rSAM"/>
</dbReference>
<dbReference type="InterPro" id="IPR058240">
    <property type="entry name" value="rSAM_sf"/>
</dbReference>
<feature type="domain" description="Radical SAM core" evidence="8">
    <location>
        <begin position="206"/>
        <end position="439"/>
    </location>
</feature>
<dbReference type="GO" id="GO:0005829">
    <property type="term" value="C:cytosol"/>
    <property type="evidence" value="ECO:0007669"/>
    <property type="project" value="TreeGrafter"/>
</dbReference>
<accession>I3IKI3</accession>
<protein>
    <recommendedName>
        <fullName evidence="8">Radical SAM core domain-containing protein</fullName>
    </recommendedName>
</protein>
<evidence type="ECO:0000313" key="10">
    <source>
        <dbReference type="Proteomes" id="UP000002985"/>
    </source>
</evidence>
<evidence type="ECO:0000259" key="8">
    <source>
        <dbReference type="PROSITE" id="PS51918"/>
    </source>
</evidence>
<name>I3IKI3_9BACT</name>
<dbReference type="Proteomes" id="UP000002985">
    <property type="component" value="Unassembled WGS sequence"/>
</dbReference>
<dbReference type="PROSITE" id="PS51918">
    <property type="entry name" value="RADICAL_SAM"/>
    <property type="match status" value="1"/>
</dbReference>
<dbReference type="Gene3D" id="3.80.30.20">
    <property type="entry name" value="tm_1862 like domain"/>
    <property type="match status" value="1"/>
</dbReference>
<keyword evidence="4" id="KW-0949">S-adenosyl-L-methionine</keyword>
<dbReference type="SFLD" id="SFLDG01082">
    <property type="entry name" value="B12-binding_domain_containing"/>
    <property type="match status" value="1"/>
</dbReference>
<comment type="cofactor">
    <cofactor evidence="1">
        <name>[4Fe-4S] cluster</name>
        <dbReference type="ChEBI" id="CHEBI:49883"/>
    </cofactor>
</comment>
<dbReference type="SMART" id="SM00729">
    <property type="entry name" value="Elp3"/>
    <property type="match status" value="1"/>
</dbReference>
<dbReference type="GO" id="GO:0003824">
    <property type="term" value="F:catalytic activity"/>
    <property type="evidence" value="ECO:0007669"/>
    <property type="project" value="InterPro"/>
</dbReference>
<evidence type="ECO:0000256" key="5">
    <source>
        <dbReference type="ARBA" id="ARBA00022723"/>
    </source>
</evidence>
<comment type="caution">
    <text evidence="9">The sequence shown here is derived from an EMBL/GenBank/DDBJ whole genome shotgun (WGS) entry which is preliminary data.</text>
</comment>
<dbReference type="SUPFAM" id="SSF102114">
    <property type="entry name" value="Radical SAM enzymes"/>
    <property type="match status" value="1"/>
</dbReference>
<evidence type="ECO:0000256" key="4">
    <source>
        <dbReference type="ARBA" id="ARBA00022691"/>
    </source>
</evidence>
<dbReference type="InterPro" id="IPR034466">
    <property type="entry name" value="Methyltransferase_Class_B"/>
</dbReference>
<dbReference type="InterPro" id="IPR051198">
    <property type="entry name" value="BchE-like"/>
</dbReference>
<dbReference type="SFLD" id="SFLDS00029">
    <property type="entry name" value="Radical_SAM"/>
    <property type="match status" value="1"/>
</dbReference>
<keyword evidence="10" id="KW-1185">Reference proteome</keyword>
<keyword evidence="2" id="KW-0489">Methyltransferase</keyword>
<dbReference type="InterPro" id="IPR007197">
    <property type="entry name" value="rSAM"/>
</dbReference>
<dbReference type="eggNOG" id="COG1032">
    <property type="taxonomic scope" value="Bacteria"/>
</dbReference>
<dbReference type="PANTHER" id="PTHR43409">
    <property type="entry name" value="ANAEROBIC MAGNESIUM-PROTOPORPHYRIN IX MONOMETHYL ESTER CYCLASE-RELATED"/>
    <property type="match status" value="1"/>
</dbReference>
<keyword evidence="7" id="KW-0411">Iron-sulfur</keyword>
<keyword evidence="6" id="KW-0408">Iron</keyword>
<evidence type="ECO:0000256" key="1">
    <source>
        <dbReference type="ARBA" id="ARBA00001966"/>
    </source>
</evidence>
<dbReference type="AlphaFoldDB" id="I3IKI3"/>
<dbReference type="SFLD" id="SFLDG01123">
    <property type="entry name" value="methyltransferase_(Class_B)"/>
    <property type="match status" value="1"/>
</dbReference>